<dbReference type="NCBIfam" id="TIGR01643">
    <property type="entry name" value="YD_repeat_2x"/>
    <property type="match status" value="1"/>
</dbReference>
<sequence>MTTVKAEKTAIHSNAFNFQSFVQSGVDPRTGLYTVSLSLHEVEANDLRGPAVPLKLNYNPINTTDKGYGVGWGLALTQYTPATQIVSVYSGETFKVTGDYRDENDPTRLKMKEQKIQSFKLYTLTNDPRGEYQVVHKSGLVEILKLMGASPQSAMPVKMYSPQGHEVTLTYDNGGQGLMVSSIRDSQGTLLDVIRNLVAKTVEIRLKPVNNVPLAVFTLHLEGDRMVRVELPTGNRAGWRFVYGLEREQLCIKNVWTPLGAHETIQYNDAGHGFPGNTDYLKVPRVTDHITDPGDGQSPIVVTYQYSNNGNNFLGCNAAINWDESGEDNLYKVIGAYTYGSTEILMVNNAPVRSVNRTFNRFHLLTSEITTQGTHRQAVTTTYHANDTDTFDKQVPQCQLPAKVVTLWDLVGDPRQPREDTEFSEFDIHGNQTLSVQASGTREVTTWYPADDINDEKDDDKQIEGLKDPYGFVRHMRDKTVVPTSDTTLVPDVQPGAPTLRTHYRYIQQDPLSTGTKPWIALAEESLLQVTGETEKPLERTVYSYFDVPGTAFLHGQPKRLAVTLGVAPGYTTFTKYEYTKPDATFASFAGEAVLRTTQTLSTDFDAVTKDITEERSLINGEPVLTSDKDVKIRYTYDALGRVLTETVSPDKPESLATRTYTYGLIRPAGQGEEPVKGRASQEQENVKGVKTRTWLDGLGRAVEEERQDIDNGRDAYRSLYKASYDALGQMSTETEIDWLETKDLPLTSRFTYDLWGQQYSVTGPDGVTRYTDNNPLTFTTDEWTEGMGKTRTVTNRLEKPVTVERFALNGSTRISLHSYKYDGLARTVSERNAGNFETAYLYDAYDRLVETTLPDRNKVVREFAPHSRGDLPTLIRVNSTVLGTQAFDGLERMIESVTGGRLTRYEFEASQSQPDRVVRPSGDVIAYKYLPELTEEPIKRTTQPKAGALAVIDATYVYDKKNARLLESSEQGLALSRTYNSNGEVSSETRIHDDVTYQMAYVYSRMSRLIRYTDVLGQVQRYEYDNKGRLEWTALGETGKPGYIKTDFTYTPQGQTASIDTSDATAGQNLKITLEYDVLGRETGRVFDFGASKTRLSQTWNGLDQVTGRLLSEGADKGGPTLRDEEYEYESRGRLEFYACSGPQSPVDPYDKTLTQQMFFFDALDNLEEVQTRFVGGTNTALFYYENDDPAQLSRIRNSHADYPAMAFSYDENGNLLEDEAGRRLAYDSLGRLESVSEMNGGSPKGYQYDSEDILSTVRGSSSDEQRFYKGDNLVNRIDGDQQSTFLRAGGVVLAEHQEGAVPKSLLLAVDHKNTVMSESAKGATNPVAYTAYGHPSAGQPVSSRLGYNGEFTEAQTGWQLLGKGYRAYNPVQMRFHSPDSLSPFGEGGVNAYSYVSGDPVGYSDPSGNVPFWKVMGMLMFSSGSSRSASGGATSSLARTTFAPDDLLANYTMSTAARPSASGPNVSAGGLQGAPTPRAGAAGDVGLQSSSRLGAVGSSNKPKVKVKFDERVNLRDGYEQYPTDFWTKNDVALASSEYKESGGMAAMDQFLYNGAPPFPPKNLAVEGDAIRKQLQLSKRVEKARTPVPKQPKKSSVLSQANARRSQ</sequence>
<dbReference type="InterPro" id="IPR022385">
    <property type="entry name" value="Rhs_assc_core"/>
</dbReference>
<feature type="compositionally biased region" description="Polar residues" evidence="1">
    <location>
        <begin position="1594"/>
        <end position="1607"/>
    </location>
</feature>
<keyword evidence="3" id="KW-1185">Reference proteome</keyword>
<feature type="region of interest" description="Disordered" evidence="1">
    <location>
        <begin position="1577"/>
        <end position="1607"/>
    </location>
</feature>
<evidence type="ECO:0000313" key="2">
    <source>
        <dbReference type="EMBL" id="MDI2595517.1"/>
    </source>
</evidence>
<dbReference type="InterPro" id="IPR006530">
    <property type="entry name" value="YD"/>
</dbReference>
<comment type="caution">
    <text evidence="2">The sequence shown here is derived from an EMBL/GenBank/DDBJ whole genome shotgun (WGS) entry which is preliminary data.</text>
</comment>
<reference evidence="2 3" key="1">
    <citation type="submission" date="2023-02" db="EMBL/GenBank/DDBJ databases">
        <title>Pseudomonas chrutzelriedensis sp. nov., a potently antifungal strain isolated from moss.</title>
        <authorList>
            <person name="Schnyder A."/>
            <person name="Kalawong R."/>
            <person name="Eberl L."/>
            <person name="Agnoli K."/>
        </authorList>
    </citation>
    <scope>NUCLEOTIDE SEQUENCE [LARGE SCALE GENOMIC DNA]</scope>
    <source>
        <strain evidence="2 3">681</strain>
    </source>
</reference>
<dbReference type="PANTHER" id="PTHR32305">
    <property type="match status" value="1"/>
</dbReference>
<dbReference type="Proteomes" id="UP001159100">
    <property type="component" value="Unassembled WGS sequence"/>
</dbReference>
<accession>A0ABT6QZ43</accession>
<evidence type="ECO:0000313" key="3">
    <source>
        <dbReference type="Proteomes" id="UP001159100"/>
    </source>
</evidence>
<dbReference type="NCBIfam" id="TIGR03696">
    <property type="entry name" value="Rhs_assc_core"/>
    <property type="match status" value="1"/>
</dbReference>
<proteinExistence type="predicted"/>
<dbReference type="RefSeq" id="WP_282317400.1">
    <property type="nucleotide sequence ID" value="NZ_JARBWL010000002.1"/>
</dbReference>
<protein>
    <submittedName>
        <fullName evidence="2">Sugar-binding protein</fullName>
    </submittedName>
</protein>
<organism evidence="2 3">
    <name type="scientific">Pseudomonas fungipugnans</name>
    <dbReference type="NCBI Taxonomy" id="3024217"/>
    <lineage>
        <taxon>Bacteria</taxon>
        <taxon>Pseudomonadati</taxon>
        <taxon>Pseudomonadota</taxon>
        <taxon>Gammaproteobacteria</taxon>
        <taxon>Pseudomonadales</taxon>
        <taxon>Pseudomonadaceae</taxon>
        <taxon>Pseudomonas</taxon>
    </lineage>
</organism>
<dbReference type="EMBL" id="JARBWL010000002">
    <property type="protein sequence ID" value="MDI2595517.1"/>
    <property type="molecule type" value="Genomic_DNA"/>
</dbReference>
<dbReference type="PANTHER" id="PTHR32305:SF15">
    <property type="entry name" value="PROTEIN RHSA-RELATED"/>
    <property type="match status" value="1"/>
</dbReference>
<dbReference type="Gene3D" id="2.180.10.10">
    <property type="entry name" value="RHS repeat-associated core"/>
    <property type="match status" value="1"/>
</dbReference>
<evidence type="ECO:0000256" key="1">
    <source>
        <dbReference type="SAM" id="MobiDB-lite"/>
    </source>
</evidence>
<gene>
    <name evidence="2" type="ORF">POF45_29440</name>
</gene>
<feature type="region of interest" description="Disordered" evidence="1">
    <location>
        <begin position="1459"/>
        <end position="1487"/>
    </location>
</feature>
<name>A0ABT6QZ43_9PSED</name>
<dbReference type="InterPro" id="IPR050708">
    <property type="entry name" value="T6SS_VgrG/RHS"/>
</dbReference>